<name>A0ABS2NZF0_9BACI</name>
<evidence type="ECO:0000259" key="1">
    <source>
        <dbReference type="Pfam" id="PF03372"/>
    </source>
</evidence>
<accession>A0ABS2NZF0</accession>
<dbReference type="Pfam" id="PF03372">
    <property type="entry name" value="Exo_endo_phos"/>
    <property type="match status" value="1"/>
</dbReference>
<sequence length="289" mass="33465">MIELKVLFWNLGGNTRNKDYKPGIEAIKELTERDSFDVILLAECNEQARLNIYSELNKISSTYVNGSTIGSKLAVFHKLSQGQKPIQVFHSQRYSFFHYMDTLVVGVHLQSRYPNSNGVKLYKKAAEVKTEIVEIADKYSTKNIIIVGDFNLDPFEHGMTAMDGFNASFSPIVAKRRPILRLYAKKYLFKHPYFFNPSWHLHGHFGNRVQGTYYKTDSEYRVQFHMLDQVIVTKNFLPPVFNMDYFTIISGYTNLKGEQKELFNKNGAPNINYSDHFPIKFEVKKVTSK</sequence>
<gene>
    <name evidence="2" type="ORF">JOC95_001910</name>
</gene>
<comment type="caution">
    <text evidence="2">The sequence shown here is derived from an EMBL/GenBank/DDBJ whole genome shotgun (WGS) entry which is preliminary data.</text>
</comment>
<feature type="domain" description="Endonuclease/exonuclease/phosphatase" evidence="1">
    <location>
        <begin position="8"/>
        <end position="188"/>
    </location>
</feature>
<dbReference type="Gene3D" id="3.60.10.10">
    <property type="entry name" value="Endonuclease/exonuclease/phosphatase"/>
    <property type="match status" value="1"/>
</dbReference>
<dbReference type="RefSeq" id="WP_204415411.1">
    <property type="nucleotide sequence ID" value="NZ_JAFBED010000003.1"/>
</dbReference>
<dbReference type="EMBL" id="JAFBED010000003">
    <property type="protein sequence ID" value="MBM7620058.1"/>
    <property type="molecule type" value="Genomic_DNA"/>
</dbReference>
<dbReference type="InterPro" id="IPR036691">
    <property type="entry name" value="Endo/exonu/phosph_ase_sf"/>
</dbReference>
<dbReference type="InterPro" id="IPR005135">
    <property type="entry name" value="Endo/exonuclease/phosphatase"/>
</dbReference>
<reference evidence="2 3" key="1">
    <citation type="submission" date="2021-01" db="EMBL/GenBank/DDBJ databases">
        <title>Genomic Encyclopedia of Type Strains, Phase IV (KMG-IV): sequencing the most valuable type-strain genomes for metagenomic binning, comparative biology and taxonomic classification.</title>
        <authorList>
            <person name="Goeker M."/>
        </authorList>
    </citation>
    <scope>NUCLEOTIDE SEQUENCE [LARGE SCALE GENOMIC DNA]</scope>
    <source>
        <strain evidence="2 3">DSM 25879</strain>
    </source>
</reference>
<dbReference type="SUPFAM" id="SSF56219">
    <property type="entry name" value="DNase I-like"/>
    <property type="match status" value="1"/>
</dbReference>
<evidence type="ECO:0000313" key="3">
    <source>
        <dbReference type="Proteomes" id="UP000737402"/>
    </source>
</evidence>
<proteinExistence type="predicted"/>
<keyword evidence="3" id="KW-1185">Reference proteome</keyword>
<dbReference type="Proteomes" id="UP000737402">
    <property type="component" value="Unassembled WGS sequence"/>
</dbReference>
<organism evidence="2 3">
    <name type="scientific">Sutcliffiella tianshenii</name>
    <dbReference type="NCBI Taxonomy" id="1463404"/>
    <lineage>
        <taxon>Bacteria</taxon>
        <taxon>Bacillati</taxon>
        <taxon>Bacillota</taxon>
        <taxon>Bacilli</taxon>
        <taxon>Bacillales</taxon>
        <taxon>Bacillaceae</taxon>
        <taxon>Sutcliffiella</taxon>
    </lineage>
</organism>
<evidence type="ECO:0000313" key="2">
    <source>
        <dbReference type="EMBL" id="MBM7620058.1"/>
    </source>
</evidence>
<protein>
    <recommendedName>
        <fullName evidence="1">Endonuclease/exonuclease/phosphatase domain-containing protein</fullName>
    </recommendedName>
</protein>